<protein>
    <submittedName>
        <fullName evidence="1">Uncharacterized protein</fullName>
    </submittedName>
</protein>
<evidence type="ECO:0000313" key="1">
    <source>
        <dbReference type="EMBL" id="GBN57742.1"/>
    </source>
</evidence>
<proteinExistence type="predicted"/>
<dbReference type="AlphaFoldDB" id="A0A4Y2Q3B8"/>
<evidence type="ECO:0000313" key="2">
    <source>
        <dbReference type="Proteomes" id="UP000499080"/>
    </source>
</evidence>
<name>A0A4Y2Q3B8_ARAVE</name>
<keyword evidence="2" id="KW-1185">Reference proteome</keyword>
<reference evidence="1 2" key="1">
    <citation type="journal article" date="2019" name="Sci. Rep.">
        <title>Orb-weaving spider Araneus ventricosus genome elucidates the spidroin gene catalogue.</title>
        <authorList>
            <person name="Kono N."/>
            <person name="Nakamura H."/>
            <person name="Ohtoshi R."/>
            <person name="Moran D.A.P."/>
            <person name="Shinohara A."/>
            <person name="Yoshida Y."/>
            <person name="Fujiwara M."/>
            <person name="Mori M."/>
            <person name="Tomita M."/>
            <person name="Arakawa K."/>
        </authorList>
    </citation>
    <scope>NUCLEOTIDE SEQUENCE [LARGE SCALE GENOMIC DNA]</scope>
</reference>
<sequence length="102" mass="11495">MEFELRSCLCQTPLSAGSTIVRFLSKISIPKSTFWLHPRSDFLGSGTPSFGIHLSLLIVLELLRDPKDKSLNEKTGKCYDMADGKMQDQVEKTCLDFLRLSL</sequence>
<comment type="caution">
    <text evidence="1">The sequence shown here is derived from an EMBL/GenBank/DDBJ whole genome shotgun (WGS) entry which is preliminary data.</text>
</comment>
<organism evidence="1 2">
    <name type="scientific">Araneus ventricosus</name>
    <name type="common">Orbweaver spider</name>
    <name type="synonym">Epeira ventricosa</name>
    <dbReference type="NCBI Taxonomy" id="182803"/>
    <lineage>
        <taxon>Eukaryota</taxon>
        <taxon>Metazoa</taxon>
        <taxon>Ecdysozoa</taxon>
        <taxon>Arthropoda</taxon>
        <taxon>Chelicerata</taxon>
        <taxon>Arachnida</taxon>
        <taxon>Araneae</taxon>
        <taxon>Araneomorphae</taxon>
        <taxon>Entelegynae</taxon>
        <taxon>Araneoidea</taxon>
        <taxon>Araneidae</taxon>
        <taxon>Araneus</taxon>
    </lineage>
</organism>
<accession>A0A4Y2Q3B8</accession>
<dbReference type="Proteomes" id="UP000499080">
    <property type="component" value="Unassembled WGS sequence"/>
</dbReference>
<dbReference type="EMBL" id="BGPR01012800">
    <property type="protein sequence ID" value="GBN57742.1"/>
    <property type="molecule type" value="Genomic_DNA"/>
</dbReference>
<gene>
    <name evidence="1" type="ORF">AVEN_99042_1</name>
</gene>